<dbReference type="EMBL" id="WEIA01000014">
    <property type="protein sequence ID" value="NLR23333.1"/>
    <property type="molecule type" value="Genomic_DNA"/>
</dbReference>
<dbReference type="EMBL" id="CP137578">
    <property type="protein sequence ID" value="WOX28922.1"/>
    <property type="molecule type" value="Genomic_DNA"/>
</dbReference>
<reference evidence="4 6" key="2">
    <citation type="submission" date="2023-10" db="EMBL/GenBank/DDBJ databases">
        <title>To unveil natural product biosynthetic capacity in Pseudoalteromonas.</title>
        <authorList>
            <person name="Wang J."/>
        </authorList>
    </citation>
    <scope>NUCLEOTIDE SEQUENCE [LARGE SCALE GENOMIC DNA]</scope>
    <source>
        <strain evidence="4 6">DSM 15914</strain>
    </source>
</reference>
<dbReference type="InterPro" id="IPR020904">
    <property type="entry name" value="Sc_DH/Rdtase_CS"/>
</dbReference>
<dbReference type="InterPro" id="IPR036291">
    <property type="entry name" value="NAD(P)-bd_dom_sf"/>
</dbReference>
<dbReference type="InterPro" id="IPR002347">
    <property type="entry name" value="SDR_fam"/>
</dbReference>
<protein>
    <submittedName>
        <fullName evidence="3">3-hydroxybutyrate dehydrogenase</fullName>
        <ecNumber evidence="3">1.1.1.30</ecNumber>
    </submittedName>
</protein>
<dbReference type="InterPro" id="IPR050259">
    <property type="entry name" value="SDR"/>
</dbReference>
<dbReference type="PANTHER" id="PTHR42879">
    <property type="entry name" value="3-OXOACYL-(ACYL-CARRIER-PROTEIN) REDUCTASE"/>
    <property type="match status" value="1"/>
</dbReference>
<dbReference type="FunFam" id="3.40.50.720:FF:000084">
    <property type="entry name" value="Short-chain dehydrogenase reductase"/>
    <property type="match status" value="1"/>
</dbReference>
<organism evidence="3 5">
    <name type="scientific">Pseudoalteromonas maricaloris</name>
    <dbReference type="NCBI Taxonomy" id="184924"/>
    <lineage>
        <taxon>Bacteria</taxon>
        <taxon>Pseudomonadati</taxon>
        <taxon>Pseudomonadota</taxon>
        <taxon>Gammaproteobacteria</taxon>
        <taxon>Alteromonadales</taxon>
        <taxon>Pseudoalteromonadaceae</taxon>
        <taxon>Pseudoalteromonas</taxon>
    </lineage>
</organism>
<evidence type="ECO:0000313" key="6">
    <source>
        <dbReference type="Proteomes" id="UP001304419"/>
    </source>
</evidence>
<dbReference type="GO" id="GO:0003858">
    <property type="term" value="F:3-hydroxybutyrate dehydrogenase activity"/>
    <property type="evidence" value="ECO:0007669"/>
    <property type="project" value="UniProtKB-EC"/>
</dbReference>
<reference evidence="3" key="1">
    <citation type="submission" date="2019-10" db="EMBL/GenBank/DDBJ databases">
        <authorList>
            <person name="Paulsen S."/>
        </authorList>
    </citation>
    <scope>NUCLEOTIDE SEQUENCE</scope>
    <source>
        <strain evidence="3">LMG 19692</strain>
    </source>
</reference>
<dbReference type="Pfam" id="PF00106">
    <property type="entry name" value="adh_short"/>
    <property type="match status" value="1"/>
</dbReference>
<dbReference type="Gene3D" id="3.40.50.720">
    <property type="entry name" value="NAD(P)-binding Rossmann-like Domain"/>
    <property type="match status" value="1"/>
</dbReference>
<proteinExistence type="inferred from homology"/>
<name>A0A8I2KRS5_9GAMM</name>
<dbReference type="EC" id="1.1.1.30" evidence="3"/>
<dbReference type="InterPro" id="IPR011294">
    <property type="entry name" value="3-OHbutyrate_DH"/>
</dbReference>
<evidence type="ECO:0000313" key="5">
    <source>
        <dbReference type="Proteomes" id="UP000646877"/>
    </source>
</evidence>
<dbReference type="NCBIfam" id="NF009093">
    <property type="entry name" value="PRK12429.1"/>
    <property type="match status" value="1"/>
</dbReference>
<accession>A0A8I2KRS5</accession>
<dbReference type="PANTHER" id="PTHR42879:SF2">
    <property type="entry name" value="3-OXOACYL-[ACYL-CARRIER-PROTEIN] REDUCTASE FABG"/>
    <property type="match status" value="1"/>
</dbReference>
<evidence type="ECO:0000256" key="1">
    <source>
        <dbReference type="ARBA" id="ARBA00006484"/>
    </source>
</evidence>
<dbReference type="AlphaFoldDB" id="A0A8I2KRS5"/>
<dbReference type="PRINTS" id="PR00081">
    <property type="entry name" value="GDHRDH"/>
</dbReference>
<dbReference type="PRINTS" id="PR00080">
    <property type="entry name" value="SDRFAMILY"/>
</dbReference>
<dbReference type="GO" id="GO:0032787">
    <property type="term" value="P:monocarboxylic acid metabolic process"/>
    <property type="evidence" value="ECO:0007669"/>
    <property type="project" value="UniProtKB-ARBA"/>
</dbReference>
<evidence type="ECO:0000313" key="3">
    <source>
        <dbReference type="EMBL" id="NLR23333.1"/>
    </source>
</evidence>
<keyword evidence="6" id="KW-1185">Reference proteome</keyword>
<evidence type="ECO:0000313" key="4">
    <source>
        <dbReference type="EMBL" id="WOX28922.1"/>
    </source>
</evidence>
<sequence>MKTALITGAASGIGRYIAMALSKQGYSLLLVDLNLAQAQTVAESIVSDGGNAQAFALNIANKQDIADFVRQHDNIDVLINNAGVQHVEALEHYPEDKWQLLQDVMLTGPAMLCKAVLPHMRKGGFGRIVNIGSIHALVASKYKSAYVAAKHGLMGFGKVLALETADCDITVNTICPAYVKTPLVEQQITAQAKQHGISEDEVINNIMLAPMPKKAFIGLDEIAHAVNFLLANESRNITGQAIVLDGGWTVQ</sequence>
<dbReference type="PROSITE" id="PS00061">
    <property type="entry name" value="ADH_SHORT"/>
    <property type="match status" value="1"/>
</dbReference>
<dbReference type="RefSeq" id="WP_010376360.1">
    <property type="nucleotide sequence ID" value="NZ_CBCSDF010000018.1"/>
</dbReference>
<dbReference type="Proteomes" id="UP001304419">
    <property type="component" value="Chromosome 1"/>
</dbReference>
<evidence type="ECO:0000256" key="2">
    <source>
        <dbReference type="RuleBase" id="RU000363"/>
    </source>
</evidence>
<gene>
    <name evidence="3" type="ORF">F9Y85_18860</name>
    <name evidence="4" type="ORF">R5H13_01205</name>
</gene>
<comment type="similarity">
    <text evidence="1 2">Belongs to the short-chain dehydrogenases/reductases (SDR) family.</text>
</comment>
<dbReference type="NCBIfam" id="TIGR01963">
    <property type="entry name" value="PHB_DH"/>
    <property type="match status" value="1"/>
</dbReference>
<dbReference type="Proteomes" id="UP000646877">
    <property type="component" value="Unassembled WGS sequence"/>
</dbReference>
<dbReference type="SUPFAM" id="SSF51735">
    <property type="entry name" value="NAD(P)-binding Rossmann-fold domains"/>
    <property type="match status" value="1"/>
</dbReference>
<keyword evidence="3" id="KW-0560">Oxidoreductase</keyword>